<organism evidence="2 3">
    <name type="scientific">Aerophobetes bacterium</name>
    <dbReference type="NCBI Taxonomy" id="2030807"/>
    <lineage>
        <taxon>Bacteria</taxon>
        <taxon>Candidatus Aerophobota</taxon>
    </lineage>
</organism>
<feature type="transmembrane region" description="Helical" evidence="1">
    <location>
        <begin position="115"/>
        <end position="141"/>
    </location>
</feature>
<keyword evidence="1" id="KW-0812">Transmembrane</keyword>
<evidence type="ECO:0008006" key="4">
    <source>
        <dbReference type="Google" id="ProtNLM"/>
    </source>
</evidence>
<evidence type="ECO:0000256" key="1">
    <source>
        <dbReference type="SAM" id="Phobius"/>
    </source>
</evidence>
<dbReference type="Pfam" id="PF12679">
    <property type="entry name" value="ABC2_membrane_2"/>
    <property type="match status" value="1"/>
</dbReference>
<dbReference type="EMBL" id="QMPY01000174">
    <property type="protein sequence ID" value="RLE06565.1"/>
    <property type="molecule type" value="Genomic_DNA"/>
</dbReference>
<comment type="caution">
    <text evidence="2">The sequence shown here is derived from an EMBL/GenBank/DDBJ whole genome shotgun (WGS) entry which is preliminary data.</text>
</comment>
<feature type="transmembrane region" description="Helical" evidence="1">
    <location>
        <begin position="153"/>
        <end position="171"/>
    </location>
</feature>
<feature type="transmembrane region" description="Helical" evidence="1">
    <location>
        <begin position="32"/>
        <end position="50"/>
    </location>
</feature>
<protein>
    <recommendedName>
        <fullName evidence="4">ABC transporter permease</fullName>
    </recommendedName>
</protein>
<evidence type="ECO:0000313" key="2">
    <source>
        <dbReference type="EMBL" id="RLE06565.1"/>
    </source>
</evidence>
<keyword evidence="1" id="KW-0472">Membrane</keyword>
<feature type="transmembrane region" description="Helical" evidence="1">
    <location>
        <begin position="253"/>
        <end position="275"/>
    </location>
</feature>
<dbReference type="Proteomes" id="UP000277457">
    <property type="component" value="Unassembled WGS sequence"/>
</dbReference>
<name>A0A662D0I2_UNCAE</name>
<dbReference type="AlphaFoldDB" id="A0A662D0I2"/>
<gene>
    <name evidence="2" type="ORF">DRZ78_04490</name>
</gene>
<sequence>MLSFKTNIMEDFVHTYISITFELRKHLRRKRLIIATLLTVAIPILFYAIPKIWNIAFIDIPALFLSSSLGFVSILIIISAALFGGDTVSGEFERKTALLTFSTPQKRTSIFIGKYCAALIAISVLVSLYYLITVVEVIAIYGIDTIPYDIVTSYLLALLYGSSVLSLTFFFSSILKGTISSTLIGFFTLMMILPILSTLLMVASVEPWFIVTYSAGLITSVFGLPIQMGGPPFGAQGGGHPGEQILTMYQPDFTIGVIVMTVYTLLFLIIGIIVADRKDVE</sequence>
<accession>A0A662D0I2</accession>
<keyword evidence="1" id="KW-1133">Transmembrane helix</keyword>
<reference evidence="2 3" key="1">
    <citation type="submission" date="2018-06" db="EMBL/GenBank/DDBJ databases">
        <title>Extensive metabolic versatility and redundancy in microbially diverse, dynamic hydrothermal sediments.</title>
        <authorList>
            <person name="Dombrowski N."/>
            <person name="Teske A."/>
            <person name="Baker B.J."/>
        </authorList>
    </citation>
    <scope>NUCLEOTIDE SEQUENCE [LARGE SCALE GENOMIC DNA]</scope>
    <source>
        <strain evidence="2">B7_G13</strain>
    </source>
</reference>
<evidence type="ECO:0000313" key="3">
    <source>
        <dbReference type="Proteomes" id="UP000277457"/>
    </source>
</evidence>
<feature type="transmembrane region" description="Helical" evidence="1">
    <location>
        <begin position="62"/>
        <end position="85"/>
    </location>
</feature>
<proteinExistence type="predicted"/>
<feature type="transmembrane region" description="Helical" evidence="1">
    <location>
        <begin position="183"/>
        <end position="202"/>
    </location>
</feature>
<dbReference type="PANTHER" id="PTHR37305">
    <property type="entry name" value="INTEGRAL MEMBRANE PROTEIN-RELATED"/>
    <property type="match status" value="1"/>
</dbReference>
<dbReference type="PANTHER" id="PTHR37305:SF1">
    <property type="entry name" value="MEMBRANE PROTEIN"/>
    <property type="match status" value="1"/>
</dbReference>